<reference evidence="2" key="1">
    <citation type="journal article" date="2019" name="Int. J. Syst. Evol. Microbiol.">
        <title>The Global Catalogue of Microorganisms (GCM) 10K type strain sequencing project: providing services to taxonomists for standard genome sequencing and annotation.</title>
        <authorList>
            <consortium name="The Broad Institute Genomics Platform"/>
            <consortium name="The Broad Institute Genome Sequencing Center for Infectious Disease"/>
            <person name="Wu L."/>
            <person name="Ma J."/>
        </authorList>
    </citation>
    <scope>NUCLEOTIDE SEQUENCE [LARGE SCALE GENOMIC DNA]</scope>
    <source>
        <strain evidence="2">JCM 13006</strain>
    </source>
</reference>
<evidence type="ECO:0008006" key="3">
    <source>
        <dbReference type="Google" id="ProtNLM"/>
    </source>
</evidence>
<evidence type="ECO:0000313" key="1">
    <source>
        <dbReference type="EMBL" id="GAA4883656.1"/>
    </source>
</evidence>
<comment type="caution">
    <text evidence="1">The sequence shown here is derived from an EMBL/GenBank/DDBJ whole genome shotgun (WGS) entry which is preliminary data.</text>
</comment>
<dbReference type="Proteomes" id="UP001501752">
    <property type="component" value="Unassembled WGS sequence"/>
</dbReference>
<organism evidence="1 2">
    <name type="scientific">Kitasatospora terrestris</name>
    <dbReference type="NCBI Taxonomy" id="258051"/>
    <lineage>
        <taxon>Bacteria</taxon>
        <taxon>Bacillati</taxon>
        <taxon>Actinomycetota</taxon>
        <taxon>Actinomycetes</taxon>
        <taxon>Kitasatosporales</taxon>
        <taxon>Streptomycetaceae</taxon>
        <taxon>Kitasatospora</taxon>
    </lineage>
</organism>
<gene>
    <name evidence="1" type="ORF">GCM10023235_75370</name>
</gene>
<proteinExistence type="predicted"/>
<accession>A0ABP9ERC9</accession>
<protein>
    <recommendedName>
        <fullName evidence="3">BON domain-containing protein</fullName>
    </recommendedName>
</protein>
<sequence>MSTPVHVEYRVARLQQLLAGGPFAELGLRVEFRGDVVLLSAVVSSPAAREHLLRTIAAELDGLDVHSDIALADMAAPDHPEQVP</sequence>
<dbReference type="RefSeq" id="WP_345701422.1">
    <property type="nucleotide sequence ID" value="NZ_BAABIS010000001.1"/>
</dbReference>
<keyword evidence="2" id="KW-1185">Reference proteome</keyword>
<dbReference type="EMBL" id="BAABIS010000001">
    <property type="protein sequence ID" value="GAA4883656.1"/>
    <property type="molecule type" value="Genomic_DNA"/>
</dbReference>
<evidence type="ECO:0000313" key="2">
    <source>
        <dbReference type="Proteomes" id="UP001501752"/>
    </source>
</evidence>
<name>A0ABP9ERC9_9ACTN</name>